<dbReference type="CTD" id="36382674"/>
<evidence type="ECO:0000256" key="1">
    <source>
        <dbReference type="ARBA" id="ARBA00004167"/>
    </source>
</evidence>
<keyword evidence="13" id="KW-1185">Reference proteome</keyword>
<dbReference type="OrthoDB" id="5835829at2759"/>
<protein>
    <recommendedName>
        <fullName evidence="3">glucuronosyltransferase</fullName>
        <ecNumber evidence="3">2.4.1.17</ecNumber>
    </recommendedName>
</protein>
<evidence type="ECO:0000313" key="15">
    <source>
        <dbReference type="WormBase" id="SRAE_2000493400"/>
    </source>
</evidence>
<comment type="similarity">
    <text evidence="2">Belongs to the UDP-glycosyltransferase family.</text>
</comment>
<dbReference type="WBParaSite" id="SRAE_2000493400.1">
    <property type="protein sequence ID" value="SRAE_2000493400.1"/>
    <property type="gene ID" value="WBGene00265181"/>
</dbReference>
<organism evidence="12">
    <name type="scientific">Strongyloides ratti</name>
    <name type="common">Parasitic roundworm</name>
    <dbReference type="NCBI Taxonomy" id="34506"/>
    <lineage>
        <taxon>Eukaryota</taxon>
        <taxon>Metazoa</taxon>
        <taxon>Ecdysozoa</taxon>
        <taxon>Nematoda</taxon>
        <taxon>Chromadorea</taxon>
        <taxon>Rhabditida</taxon>
        <taxon>Tylenchina</taxon>
        <taxon>Panagrolaimomorpha</taxon>
        <taxon>Strongyloidoidea</taxon>
        <taxon>Strongyloididae</taxon>
        <taxon>Strongyloides</taxon>
    </lineage>
</organism>
<dbReference type="STRING" id="34506.A0A090LRU4"/>
<keyword evidence="8 11" id="KW-1133">Transmembrane helix</keyword>
<evidence type="ECO:0000256" key="9">
    <source>
        <dbReference type="ARBA" id="ARBA00023136"/>
    </source>
</evidence>
<dbReference type="GeneID" id="36382674"/>
<dbReference type="Pfam" id="PF00201">
    <property type="entry name" value="UDPGT"/>
    <property type="match status" value="1"/>
</dbReference>
<dbReference type="GO" id="GO:0016020">
    <property type="term" value="C:membrane"/>
    <property type="evidence" value="ECO:0007669"/>
    <property type="project" value="UniProtKB-SubCell"/>
</dbReference>
<dbReference type="Gene3D" id="3.40.50.2000">
    <property type="entry name" value="Glycogen Phosphorylase B"/>
    <property type="match status" value="1"/>
</dbReference>
<keyword evidence="9 11" id="KW-0472">Membrane</keyword>
<evidence type="ECO:0000256" key="8">
    <source>
        <dbReference type="ARBA" id="ARBA00022989"/>
    </source>
</evidence>
<evidence type="ECO:0000313" key="12">
    <source>
        <dbReference type="EMBL" id="CEF70301.1"/>
    </source>
</evidence>
<dbReference type="SUPFAM" id="SSF53756">
    <property type="entry name" value="UDP-Glycosyltransferase/glycogen phosphorylase"/>
    <property type="match status" value="1"/>
</dbReference>
<keyword evidence="7" id="KW-0732">Signal</keyword>
<evidence type="ECO:0000313" key="13">
    <source>
        <dbReference type="Proteomes" id="UP000035682"/>
    </source>
</evidence>
<dbReference type="InterPro" id="IPR002213">
    <property type="entry name" value="UDP_glucos_trans"/>
</dbReference>
<dbReference type="FunFam" id="3.40.50.2000:FF:000038">
    <property type="entry name" value="UDP-GlucuronosylTransferase"/>
    <property type="match status" value="1"/>
</dbReference>
<dbReference type="WormBase" id="SRAE_2000493400">
    <property type="protein sequence ID" value="SRP11493"/>
    <property type="gene ID" value="WBGene00265181"/>
</dbReference>
<comment type="subcellular location">
    <subcellularLocation>
        <location evidence="1">Membrane</location>
        <topology evidence="1">Single-pass membrane protein</topology>
    </subcellularLocation>
</comment>
<dbReference type="PANTHER" id="PTHR48043:SF23">
    <property type="entry name" value="UDP-GLUCURONOSYLTRANSFERASE"/>
    <property type="match status" value="1"/>
</dbReference>
<dbReference type="AlphaFoldDB" id="A0A090LRU4"/>
<evidence type="ECO:0000256" key="2">
    <source>
        <dbReference type="ARBA" id="ARBA00009995"/>
    </source>
</evidence>
<evidence type="ECO:0000256" key="11">
    <source>
        <dbReference type="SAM" id="Phobius"/>
    </source>
</evidence>
<evidence type="ECO:0000313" key="14">
    <source>
        <dbReference type="WBParaSite" id="SRAE_2000493400.1"/>
    </source>
</evidence>
<proteinExistence type="inferred from homology"/>
<accession>A0A090LRU4</accession>
<dbReference type="EMBL" id="LN609529">
    <property type="protein sequence ID" value="CEF70301.1"/>
    <property type="molecule type" value="Genomic_DNA"/>
</dbReference>
<keyword evidence="6 11" id="KW-0812">Transmembrane</keyword>
<dbReference type="EC" id="2.4.1.17" evidence="3"/>
<evidence type="ECO:0000256" key="5">
    <source>
        <dbReference type="ARBA" id="ARBA00022679"/>
    </source>
</evidence>
<keyword evidence="4" id="KW-0328">Glycosyltransferase</keyword>
<name>A0A090LRU4_STRRB</name>
<feature type="transmembrane region" description="Helical" evidence="11">
    <location>
        <begin position="490"/>
        <end position="510"/>
    </location>
</feature>
<dbReference type="Proteomes" id="UP000035682">
    <property type="component" value="Unplaced"/>
</dbReference>
<evidence type="ECO:0000256" key="6">
    <source>
        <dbReference type="ARBA" id="ARBA00022692"/>
    </source>
</evidence>
<evidence type="ECO:0000256" key="3">
    <source>
        <dbReference type="ARBA" id="ARBA00012544"/>
    </source>
</evidence>
<comment type="catalytic activity">
    <reaction evidence="10">
        <text>glucuronate acceptor + UDP-alpha-D-glucuronate = acceptor beta-D-glucuronoside + UDP + H(+)</text>
        <dbReference type="Rhea" id="RHEA:21032"/>
        <dbReference type="ChEBI" id="CHEBI:15378"/>
        <dbReference type="ChEBI" id="CHEBI:58052"/>
        <dbReference type="ChEBI" id="CHEBI:58223"/>
        <dbReference type="ChEBI" id="CHEBI:132367"/>
        <dbReference type="ChEBI" id="CHEBI:132368"/>
        <dbReference type="EC" id="2.4.1.17"/>
    </reaction>
</comment>
<reference evidence="12 13" key="1">
    <citation type="submission" date="2014-09" db="EMBL/GenBank/DDBJ databases">
        <authorList>
            <person name="Martin A.A."/>
        </authorList>
    </citation>
    <scope>NUCLEOTIDE SEQUENCE</scope>
    <source>
        <strain evidence="13">ED321</strain>
        <strain evidence="12">ED321 Heterogonic</strain>
    </source>
</reference>
<evidence type="ECO:0000256" key="4">
    <source>
        <dbReference type="ARBA" id="ARBA00022676"/>
    </source>
</evidence>
<dbReference type="PANTHER" id="PTHR48043">
    <property type="entry name" value="EG:EG0003.4 PROTEIN-RELATED"/>
    <property type="match status" value="1"/>
</dbReference>
<evidence type="ECO:0000256" key="7">
    <source>
        <dbReference type="ARBA" id="ARBA00022729"/>
    </source>
</evidence>
<keyword evidence="5 12" id="KW-0808">Transferase</keyword>
<dbReference type="GO" id="GO:0015020">
    <property type="term" value="F:glucuronosyltransferase activity"/>
    <property type="evidence" value="ECO:0007669"/>
    <property type="project" value="UniProtKB-EC"/>
</dbReference>
<dbReference type="OMA" id="SKSHHIW"/>
<dbReference type="CDD" id="cd03784">
    <property type="entry name" value="GT1_Gtf-like"/>
    <property type="match status" value="1"/>
</dbReference>
<dbReference type="InterPro" id="IPR050271">
    <property type="entry name" value="UDP-glycosyltransferase"/>
</dbReference>
<gene>
    <name evidence="12 14 15" type="ORF">SRAE_2000493400</name>
</gene>
<evidence type="ECO:0000256" key="10">
    <source>
        <dbReference type="ARBA" id="ARBA00047475"/>
    </source>
</evidence>
<reference evidence="14" key="2">
    <citation type="submission" date="2020-12" db="UniProtKB">
        <authorList>
            <consortium name="WormBaseParasite"/>
        </authorList>
    </citation>
    <scope>IDENTIFICATION</scope>
</reference>
<sequence length="532" mass="60266">MYINYFFLLSTIFHVIYTYKILVVNPKIAYSHVNFFSQIADILTDAGHDVTVLTIDMDPTITHPGAYKAKVISVPVSNEVKDMFSDTIGGDFLWKLTPSIFSQLKLLTKSVECIKKQSLDVLYNEELTEIIRKEKFDIGIAEAFNKNIFGLLKVMGIKTYVCGLSMSLIDTLYRDFGLPFPSSFIPCQMAPYTDKMTYLERFQNFISHHIGSIVFSLFDNVISIQSEINSKYGEGFFDSQNAVGDCSFVIINSNPFLDIPGPKTQKMIEVSGIGIKDSKPLSSYWNEILSLRNQTVLISFGTFAKTINMPQDFKDGILETIKRLNNITFILKYENPEDGIGKDIENLVISKWFPQSDLLNDSRLSLFVTHGGMGSITELSFKGVPAVAIPLMGDQLRNSKLLEKHKTGIVMNKLDLVNPEVLAKHIKTILNDETYKKNAQIVSRRLNKRPIGSKELLIKHVEFAAEFGKLDVLDLASRNMSTIEYYNLDIIIPILVGTLSIIFFFIFGIFKCVKKCLQPKIKNDRYNFSLLK</sequence>
<dbReference type="RefSeq" id="XP_024509500.1">
    <property type="nucleotide sequence ID" value="XM_024643877.1"/>
</dbReference>